<evidence type="ECO:0000259" key="11">
    <source>
        <dbReference type="PROSITE" id="PS51553"/>
    </source>
</evidence>
<dbReference type="Pfam" id="PF02540">
    <property type="entry name" value="NAD_synthase"/>
    <property type="match status" value="1"/>
</dbReference>
<keyword evidence="8 10" id="KW-0067">ATP-binding</keyword>
<dbReference type="EC" id="6.3.5.2" evidence="3"/>
<dbReference type="Gene3D" id="3.40.50.620">
    <property type="entry name" value="HUPs"/>
    <property type="match status" value="1"/>
</dbReference>
<comment type="pathway">
    <text evidence="2">Purine metabolism; GMP biosynthesis; GMP from XMP (L-Gln route): step 1/1.</text>
</comment>
<name>A0A2M7E6L5_9BACT</name>
<keyword evidence="5 10" id="KW-0547">Nucleotide-binding</keyword>
<dbReference type="PANTHER" id="PTHR11922:SF2">
    <property type="entry name" value="GMP SYNTHASE [GLUTAMINE-HYDROLYZING]"/>
    <property type="match status" value="1"/>
</dbReference>
<evidence type="ECO:0000256" key="7">
    <source>
        <dbReference type="ARBA" id="ARBA00022755"/>
    </source>
</evidence>
<reference evidence="13" key="1">
    <citation type="submission" date="2017-09" db="EMBL/GenBank/DDBJ databases">
        <title>Depth-based differentiation of microbial function through sediment-hosted aquifers and enrichment of novel symbionts in the deep terrestrial subsurface.</title>
        <authorList>
            <person name="Probst A.J."/>
            <person name="Ladd B."/>
            <person name="Jarett J.K."/>
            <person name="Geller-Mcgrath D.E."/>
            <person name="Sieber C.M.K."/>
            <person name="Emerson J.B."/>
            <person name="Anantharaman K."/>
            <person name="Thomas B.C."/>
            <person name="Malmstrom R."/>
            <person name="Stieglmeier M."/>
            <person name="Klingl A."/>
            <person name="Woyke T."/>
            <person name="Ryan C.M."/>
            <person name="Banfield J.F."/>
        </authorList>
    </citation>
    <scope>NUCLEOTIDE SEQUENCE [LARGE SCALE GENOMIC DNA]</scope>
</reference>
<dbReference type="GO" id="GO:0005829">
    <property type="term" value="C:cytosol"/>
    <property type="evidence" value="ECO:0007669"/>
    <property type="project" value="TreeGrafter"/>
</dbReference>
<dbReference type="UniPathway" id="UPA00189">
    <property type="reaction ID" value="UER00296"/>
</dbReference>
<evidence type="ECO:0000256" key="1">
    <source>
        <dbReference type="ARBA" id="ARBA00002332"/>
    </source>
</evidence>
<organism evidence="12 13">
    <name type="scientific">bacterium (Candidatus Ratteibacteria) CG01_land_8_20_14_3_00_40_19</name>
    <dbReference type="NCBI Taxonomy" id="2014290"/>
    <lineage>
        <taxon>Bacteria</taxon>
        <taxon>Candidatus Ratteibacteria</taxon>
    </lineage>
</organism>
<proteinExistence type="predicted"/>
<dbReference type="NCBIfam" id="TIGR00884">
    <property type="entry name" value="guaA_Cterm"/>
    <property type="match status" value="1"/>
</dbReference>
<evidence type="ECO:0000256" key="4">
    <source>
        <dbReference type="ARBA" id="ARBA00022598"/>
    </source>
</evidence>
<dbReference type="Gene3D" id="3.30.300.10">
    <property type="match status" value="1"/>
</dbReference>
<feature type="binding site" evidence="10">
    <location>
        <begin position="31"/>
        <end position="37"/>
    </location>
    <ligand>
        <name>ATP</name>
        <dbReference type="ChEBI" id="CHEBI:30616"/>
    </ligand>
</feature>
<dbReference type="GO" id="GO:0003921">
    <property type="term" value="F:GMP synthase activity"/>
    <property type="evidence" value="ECO:0007669"/>
    <property type="project" value="InterPro"/>
</dbReference>
<dbReference type="PROSITE" id="PS51553">
    <property type="entry name" value="GMPS_ATP_PPASE"/>
    <property type="match status" value="1"/>
</dbReference>
<dbReference type="InterPro" id="IPR022310">
    <property type="entry name" value="NAD/GMP_synthase"/>
</dbReference>
<keyword evidence="4" id="KW-0436">Ligase</keyword>
<dbReference type="PANTHER" id="PTHR11922">
    <property type="entry name" value="GMP SYNTHASE-RELATED"/>
    <property type="match status" value="1"/>
</dbReference>
<dbReference type="InterPro" id="IPR001674">
    <property type="entry name" value="GMP_synth_C"/>
</dbReference>
<dbReference type="AlphaFoldDB" id="A0A2M7E6L5"/>
<evidence type="ECO:0000256" key="8">
    <source>
        <dbReference type="ARBA" id="ARBA00022840"/>
    </source>
</evidence>
<dbReference type="InterPro" id="IPR025777">
    <property type="entry name" value="GMPS_ATP_PPase_dom"/>
</dbReference>
<evidence type="ECO:0000313" key="13">
    <source>
        <dbReference type="Proteomes" id="UP000228886"/>
    </source>
</evidence>
<keyword evidence="6 10" id="KW-0332">GMP biosynthesis</keyword>
<evidence type="ECO:0000313" key="12">
    <source>
        <dbReference type="EMBL" id="PIV63353.1"/>
    </source>
</evidence>
<dbReference type="Pfam" id="PF00958">
    <property type="entry name" value="GMP_synt_C"/>
    <property type="match status" value="1"/>
</dbReference>
<keyword evidence="7 10" id="KW-0658">Purine biosynthesis</keyword>
<dbReference type="Proteomes" id="UP000228886">
    <property type="component" value="Unassembled WGS sequence"/>
</dbReference>
<protein>
    <recommendedName>
        <fullName evidence="3">GMP synthase (glutamine-hydrolyzing)</fullName>
        <ecNumber evidence="3">6.3.5.2</ecNumber>
    </recommendedName>
</protein>
<evidence type="ECO:0000256" key="2">
    <source>
        <dbReference type="ARBA" id="ARBA00005153"/>
    </source>
</evidence>
<evidence type="ECO:0000256" key="5">
    <source>
        <dbReference type="ARBA" id="ARBA00022741"/>
    </source>
</evidence>
<keyword evidence="9" id="KW-0315">Glutamine amidotransferase</keyword>
<evidence type="ECO:0000256" key="3">
    <source>
        <dbReference type="ARBA" id="ARBA00012746"/>
    </source>
</evidence>
<evidence type="ECO:0000256" key="10">
    <source>
        <dbReference type="PROSITE-ProRule" id="PRU00886"/>
    </source>
</evidence>
<dbReference type="InterPro" id="IPR014729">
    <property type="entry name" value="Rossmann-like_a/b/a_fold"/>
</dbReference>
<dbReference type="SUPFAM" id="SSF52402">
    <property type="entry name" value="Adenine nucleotide alpha hydrolases-like"/>
    <property type="match status" value="1"/>
</dbReference>
<accession>A0A2M7E6L5</accession>
<comment type="function">
    <text evidence="1">Catalyzes the synthesis of GMP from XMP.</text>
</comment>
<evidence type="ECO:0000256" key="6">
    <source>
        <dbReference type="ARBA" id="ARBA00022749"/>
    </source>
</evidence>
<evidence type="ECO:0000256" key="9">
    <source>
        <dbReference type="ARBA" id="ARBA00022962"/>
    </source>
</evidence>
<comment type="caution">
    <text evidence="12">The sequence shown here is derived from an EMBL/GenBank/DDBJ whole genome shotgun (WGS) entry which is preliminary data.</text>
</comment>
<sequence>MKKFNAKNFIEETIGEIRKEVGDGKALCALSGGVDSATATVLAHKVLGNRLLSLFIDDGLMRENEANDVAAMFKSRGIRIKVLAVQKEFFKALKDIEDPEEKRKAFRNIFYQTLGSAVKKERVGYLIQGTIAADILETKKGIKTQHNVLEQIGFSPKKYGLKIIEPLKTLYKNQVREVARSLGLPKALSERMPFPGPGLATRVIGKVTPERTEIVRKATKIVEEEIKNLKPFQAFAVLLQDKATGVVKGKRQFGNIIVIRSVESKDAITAEVTRVPWRILEKIEKRIIKEIPSAVKVLYDLTPKPPSTIEYI</sequence>
<dbReference type="CDD" id="cd01997">
    <property type="entry name" value="GMP_synthase_C"/>
    <property type="match status" value="1"/>
</dbReference>
<dbReference type="GO" id="GO:0005524">
    <property type="term" value="F:ATP binding"/>
    <property type="evidence" value="ECO:0007669"/>
    <property type="project" value="UniProtKB-UniRule"/>
</dbReference>
<dbReference type="SUPFAM" id="SSF54810">
    <property type="entry name" value="GMP synthetase C-terminal dimerisation domain"/>
    <property type="match status" value="1"/>
</dbReference>
<dbReference type="EMBL" id="PETL01000377">
    <property type="protein sequence ID" value="PIV63353.1"/>
    <property type="molecule type" value="Genomic_DNA"/>
</dbReference>
<gene>
    <name evidence="12" type="ORF">COS11_07875</name>
</gene>
<feature type="domain" description="GMPS ATP-PPase" evidence="11">
    <location>
        <begin position="4"/>
        <end position="191"/>
    </location>
</feature>